<dbReference type="OrthoDB" id="8595817at2"/>
<feature type="domain" description="WCX" evidence="3">
    <location>
        <begin position="297"/>
        <end position="370"/>
    </location>
</feature>
<organism evidence="4 5">
    <name type="scientific">Alkanindiges illinoisensis</name>
    <dbReference type="NCBI Taxonomy" id="197183"/>
    <lineage>
        <taxon>Bacteria</taxon>
        <taxon>Pseudomonadati</taxon>
        <taxon>Pseudomonadota</taxon>
        <taxon>Gammaproteobacteria</taxon>
        <taxon>Moraxellales</taxon>
        <taxon>Moraxellaceae</taxon>
        <taxon>Alkanindiges</taxon>
    </lineage>
</organism>
<dbReference type="InterPro" id="IPR057727">
    <property type="entry name" value="WCX_dom"/>
</dbReference>
<dbReference type="RefSeq" id="WP_134243106.1">
    <property type="nucleotide sequence ID" value="NZ_SNTY01000005.1"/>
</dbReference>
<dbReference type="PANTHER" id="PTHR34580:SF1">
    <property type="entry name" value="PROTEIN PAFC"/>
    <property type="match status" value="1"/>
</dbReference>
<dbReference type="AlphaFoldDB" id="A0A4Y7XFZ7"/>
<dbReference type="Pfam" id="PF13280">
    <property type="entry name" value="WYL"/>
    <property type="match status" value="1"/>
</dbReference>
<dbReference type="PROSITE" id="PS52050">
    <property type="entry name" value="WYL"/>
    <property type="match status" value="1"/>
</dbReference>
<protein>
    <submittedName>
        <fullName evidence="4">WYL domain-containing protein</fullName>
    </submittedName>
</protein>
<feature type="domain" description="WYL" evidence="2">
    <location>
        <begin position="196"/>
        <end position="263"/>
    </location>
</feature>
<reference evidence="4 5" key="1">
    <citation type="submission" date="2019-03" db="EMBL/GenBank/DDBJ databases">
        <title>Alkanindiges illinoisensis: a potential pathogenic isolated from ascites of a gastric cancer patient with abdominal metastasis.</title>
        <authorList>
            <person name="Hu X."/>
            <person name="Yang B."/>
            <person name="Yan X."/>
            <person name="Lin L."/>
            <person name="Zhao H."/>
            <person name="Zhou F."/>
            <person name="Su B."/>
            <person name="Chen J."/>
            <person name="Rui Y."/>
            <person name="Wang Q."/>
            <person name="Zheng L."/>
        </authorList>
    </citation>
    <scope>NUCLEOTIDE SEQUENCE [LARGE SCALE GENOMIC DNA]</scope>
    <source>
        <strain evidence="4 5">NFYY 23406</strain>
    </source>
</reference>
<dbReference type="STRING" id="1120977.GCA_000619845_01036"/>
<evidence type="ECO:0000259" key="3">
    <source>
        <dbReference type="Pfam" id="PF25583"/>
    </source>
</evidence>
<dbReference type="EMBL" id="SNTY01000005">
    <property type="protein sequence ID" value="TEU30737.1"/>
    <property type="molecule type" value="Genomic_DNA"/>
</dbReference>
<evidence type="ECO:0000256" key="1">
    <source>
        <dbReference type="SAM" id="MobiDB-lite"/>
    </source>
</evidence>
<dbReference type="SUPFAM" id="SSF46785">
    <property type="entry name" value="Winged helix' DNA-binding domain"/>
    <property type="match status" value="1"/>
</dbReference>
<feature type="region of interest" description="Disordered" evidence="1">
    <location>
        <begin position="1"/>
        <end position="43"/>
    </location>
</feature>
<sequence length="381" mass="43352">MSLPKKAQATTQSATAKSVTAKPEAKKSAKSVAGKTAGTASNEKETVNSLYRQWQILSKLPTGKWIGTRQLQEQLQREGIDISIRTIQRDLNQIASRFPIESNKETPQGWRWQEDAPIQSLPHMNSSQAVTFMMVEDHLKHLLPPSLLDEMRPWFDLARRSLSSEHNNVRQWINRVRIVPATQPLIPPAVDARAQQSIYEALLQDRQLRVTYKARAHQGEDTVYTLNPLALVQRGAIIYLICTRHDKPDVRQFALHRFSHATVLESRSMHPVNFNIDEYLAAGALGFTSYNQQSVEPIFIELLFHPKAGQTFFESRLSEDQTVEKLESGEVRVTATVPFTAQLVWWLRAYGRMLVDIKPEFLAEQVHETAFLPKPEPVTDV</sequence>
<dbReference type="InterPro" id="IPR051534">
    <property type="entry name" value="CBASS_pafABC_assoc_protein"/>
</dbReference>
<dbReference type="Proteomes" id="UP000297834">
    <property type="component" value="Unassembled WGS sequence"/>
</dbReference>
<dbReference type="InterPro" id="IPR026881">
    <property type="entry name" value="WYL_dom"/>
</dbReference>
<accession>A0A4Y7XFZ7</accession>
<gene>
    <name evidence="4" type="ORF">E2B99_00785</name>
</gene>
<feature type="compositionally biased region" description="Low complexity" evidence="1">
    <location>
        <begin position="1"/>
        <end position="22"/>
    </location>
</feature>
<comment type="caution">
    <text evidence="4">The sequence shown here is derived from an EMBL/GenBank/DDBJ whole genome shotgun (WGS) entry which is preliminary data.</text>
</comment>
<dbReference type="PANTHER" id="PTHR34580">
    <property type="match status" value="1"/>
</dbReference>
<name>A0A4Y7XFZ7_9GAMM</name>
<dbReference type="Pfam" id="PF25583">
    <property type="entry name" value="WCX"/>
    <property type="match status" value="1"/>
</dbReference>
<keyword evidence="5" id="KW-1185">Reference proteome</keyword>
<proteinExistence type="predicted"/>
<evidence type="ECO:0000313" key="5">
    <source>
        <dbReference type="Proteomes" id="UP000297834"/>
    </source>
</evidence>
<evidence type="ECO:0000259" key="2">
    <source>
        <dbReference type="Pfam" id="PF13280"/>
    </source>
</evidence>
<evidence type="ECO:0000313" key="4">
    <source>
        <dbReference type="EMBL" id="TEU30737.1"/>
    </source>
</evidence>
<dbReference type="InterPro" id="IPR036390">
    <property type="entry name" value="WH_DNA-bd_sf"/>
</dbReference>